<keyword evidence="5 12" id="KW-0812">Transmembrane</keyword>
<keyword evidence="4" id="KW-1003">Cell membrane</keyword>
<dbReference type="GO" id="GO:0000287">
    <property type="term" value="F:magnesium ion binding"/>
    <property type="evidence" value="ECO:0007669"/>
    <property type="project" value="TreeGrafter"/>
</dbReference>
<organism evidence="13">
    <name type="scientific">freshwater metagenome</name>
    <dbReference type="NCBI Taxonomy" id="449393"/>
    <lineage>
        <taxon>unclassified sequences</taxon>
        <taxon>metagenomes</taxon>
        <taxon>ecological metagenomes</taxon>
    </lineage>
</organism>
<proteinExistence type="inferred from homology"/>
<dbReference type="Pfam" id="PF01544">
    <property type="entry name" value="CorA"/>
    <property type="match status" value="1"/>
</dbReference>
<dbReference type="PANTHER" id="PTHR46494:SF1">
    <property type="entry name" value="CORA FAMILY METAL ION TRANSPORTER (EUROFUNG)"/>
    <property type="match status" value="1"/>
</dbReference>
<keyword evidence="8" id="KW-0406">Ion transport</keyword>
<dbReference type="AlphaFoldDB" id="A0A6J7AAG3"/>
<feature type="transmembrane region" description="Helical" evidence="12">
    <location>
        <begin position="310"/>
        <end position="330"/>
    </location>
</feature>
<feature type="transmembrane region" description="Helical" evidence="12">
    <location>
        <begin position="279"/>
        <end position="298"/>
    </location>
</feature>
<dbReference type="GO" id="GO:0005886">
    <property type="term" value="C:plasma membrane"/>
    <property type="evidence" value="ECO:0007669"/>
    <property type="project" value="UniProtKB-SubCell"/>
</dbReference>
<dbReference type="InterPro" id="IPR045863">
    <property type="entry name" value="CorA_TM1_TM2"/>
</dbReference>
<sequence>MGWYSAAGVIPAIGAQSWQEPGDPHLRTALHDLVTQCRENTESFVWLGLFEPTKPEMELIAEAFELPHLQVEDAANPAQRAKIELDESGHGLAIIKLLDYVESTSDVHTGQLAIFIGPWFVVTVRHGSIGQLDDIRHRIETSPSLRAHGPLSVFYAILDAAVDRYLSVSDSVAEDVEEVESDVFAQTSIANNANRIYRLKRENVEIRRAIVPLLITAHDFSQGDRMYIPAELKPYFQDIGDHLLRVSDSVDTSDNLLMTMLVASTSLQDLQQNRDMRKISAYVAIAAVPTMIAAIYGMNFDNMPELHERYGYPVVLGVMGIICVFLFRAFKKSGWL</sequence>
<evidence type="ECO:0000256" key="12">
    <source>
        <dbReference type="SAM" id="Phobius"/>
    </source>
</evidence>
<dbReference type="EMBL" id="CAFABK010000029">
    <property type="protein sequence ID" value="CAB4829817.1"/>
    <property type="molecule type" value="Genomic_DNA"/>
</dbReference>
<dbReference type="GO" id="GO:0015095">
    <property type="term" value="F:magnesium ion transmembrane transporter activity"/>
    <property type="evidence" value="ECO:0007669"/>
    <property type="project" value="TreeGrafter"/>
</dbReference>
<evidence type="ECO:0000256" key="5">
    <source>
        <dbReference type="ARBA" id="ARBA00022692"/>
    </source>
</evidence>
<comment type="function">
    <text evidence="11">Mediates influx of magnesium ions. Alternates between open and closed states. Activated by low cytoplasmic Mg(2+) levels. Inactive when cytoplasmic Mg(2+) levels are high.</text>
</comment>
<dbReference type="SUPFAM" id="SSF144083">
    <property type="entry name" value="Magnesium transport protein CorA, transmembrane region"/>
    <property type="match status" value="1"/>
</dbReference>
<keyword evidence="9 12" id="KW-0472">Membrane</keyword>
<protein>
    <submittedName>
        <fullName evidence="13">Unannotated protein</fullName>
    </submittedName>
</protein>
<evidence type="ECO:0000256" key="10">
    <source>
        <dbReference type="ARBA" id="ARBA00034269"/>
    </source>
</evidence>
<name>A0A6J7AAG3_9ZZZZ</name>
<dbReference type="Gene3D" id="3.30.460.20">
    <property type="entry name" value="CorA soluble domain-like"/>
    <property type="match status" value="1"/>
</dbReference>
<dbReference type="CDD" id="cd12830">
    <property type="entry name" value="MtCorA-like"/>
    <property type="match status" value="1"/>
</dbReference>
<dbReference type="GO" id="GO:0015087">
    <property type="term" value="F:cobalt ion transmembrane transporter activity"/>
    <property type="evidence" value="ECO:0007669"/>
    <property type="project" value="TreeGrafter"/>
</dbReference>
<dbReference type="InterPro" id="IPR045861">
    <property type="entry name" value="CorA_cytoplasmic_dom"/>
</dbReference>
<evidence type="ECO:0000256" key="3">
    <source>
        <dbReference type="ARBA" id="ARBA00022448"/>
    </source>
</evidence>
<evidence type="ECO:0000256" key="8">
    <source>
        <dbReference type="ARBA" id="ARBA00023065"/>
    </source>
</evidence>
<evidence type="ECO:0000256" key="6">
    <source>
        <dbReference type="ARBA" id="ARBA00022842"/>
    </source>
</evidence>
<comment type="subcellular location">
    <subcellularLocation>
        <location evidence="1">Cell membrane</location>
        <topology evidence="1">Multi-pass membrane protein</topology>
    </subcellularLocation>
</comment>
<evidence type="ECO:0000313" key="13">
    <source>
        <dbReference type="EMBL" id="CAB4829817.1"/>
    </source>
</evidence>
<dbReference type="SUPFAM" id="SSF143865">
    <property type="entry name" value="CorA soluble domain-like"/>
    <property type="match status" value="1"/>
</dbReference>
<dbReference type="GO" id="GO:0050897">
    <property type="term" value="F:cobalt ion binding"/>
    <property type="evidence" value="ECO:0007669"/>
    <property type="project" value="TreeGrafter"/>
</dbReference>
<reference evidence="13" key="1">
    <citation type="submission" date="2020-05" db="EMBL/GenBank/DDBJ databases">
        <authorList>
            <person name="Chiriac C."/>
            <person name="Salcher M."/>
            <person name="Ghai R."/>
            <person name="Kavagutti S V."/>
        </authorList>
    </citation>
    <scope>NUCLEOTIDE SEQUENCE</scope>
</reference>
<evidence type="ECO:0000256" key="11">
    <source>
        <dbReference type="ARBA" id="ARBA00045497"/>
    </source>
</evidence>
<keyword evidence="7 12" id="KW-1133">Transmembrane helix</keyword>
<dbReference type="FunFam" id="1.20.58.340:FF:000004">
    <property type="entry name" value="Magnesium transport protein CorA"/>
    <property type="match status" value="1"/>
</dbReference>
<evidence type="ECO:0000256" key="7">
    <source>
        <dbReference type="ARBA" id="ARBA00022989"/>
    </source>
</evidence>
<accession>A0A6J7AAG3</accession>
<comment type="catalytic activity">
    <reaction evidence="10">
        <text>Mg(2+)(in) = Mg(2+)(out)</text>
        <dbReference type="Rhea" id="RHEA:29827"/>
        <dbReference type="ChEBI" id="CHEBI:18420"/>
    </reaction>
</comment>
<evidence type="ECO:0000256" key="4">
    <source>
        <dbReference type="ARBA" id="ARBA00022475"/>
    </source>
</evidence>
<keyword evidence="3" id="KW-0813">Transport</keyword>
<keyword evidence="6" id="KW-0460">Magnesium</keyword>
<comment type="similarity">
    <text evidence="2">Belongs to the CorA metal ion transporter (MIT) (TC 1.A.35) family.</text>
</comment>
<dbReference type="InterPro" id="IPR002523">
    <property type="entry name" value="MgTranspt_CorA/ZnTranspt_ZntB"/>
</dbReference>
<evidence type="ECO:0000256" key="9">
    <source>
        <dbReference type="ARBA" id="ARBA00023136"/>
    </source>
</evidence>
<evidence type="ECO:0000256" key="2">
    <source>
        <dbReference type="ARBA" id="ARBA00009765"/>
    </source>
</evidence>
<gene>
    <name evidence="13" type="ORF">UFOPK3204_00806</name>
</gene>
<evidence type="ECO:0000256" key="1">
    <source>
        <dbReference type="ARBA" id="ARBA00004651"/>
    </source>
</evidence>
<dbReference type="Gene3D" id="1.20.58.340">
    <property type="entry name" value="Magnesium transport protein CorA, transmembrane region"/>
    <property type="match status" value="2"/>
</dbReference>
<dbReference type="PANTHER" id="PTHR46494">
    <property type="entry name" value="CORA FAMILY METAL ION TRANSPORTER (EUROFUNG)"/>
    <property type="match status" value="1"/>
</dbReference>